<dbReference type="Pfam" id="PF00905">
    <property type="entry name" value="Transpeptidase"/>
    <property type="match status" value="1"/>
</dbReference>
<evidence type="ECO:0000259" key="4">
    <source>
        <dbReference type="Pfam" id="PF00905"/>
    </source>
</evidence>
<dbReference type="Gene3D" id="3.30.450.330">
    <property type="match status" value="1"/>
</dbReference>
<dbReference type="GO" id="GO:0071555">
    <property type="term" value="P:cell wall organization"/>
    <property type="evidence" value="ECO:0007669"/>
    <property type="project" value="TreeGrafter"/>
</dbReference>
<comment type="caution">
    <text evidence="6">The sequence shown here is derived from an EMBL/GenBank/DDBJ whole genome shotgun (WGS) entry which is preliminary data.</text>
</comment>
<dbReference type="RefSeq" id="WP_274944785.1">
    <property type="nucleotide sequence ID" value="NZ_JANWOI010000005.1"/>
</dbReference>
<reference evidence="6" key="1">
    <citation type="submission" date="2022-08" db="EMBL/GenBank/DDBJ databases">
        <authorList>
            <person name="Vandamme P."/>
            <person name="Hettiarachchi A."/>
            <person name="Peeters C."/>
            <person name="Cnockaert M."/>
            <person name="Carlier A."/>
        </authorList>
    </citation>
    <scope>NUCLEOTIDE SEQUENCE</scope>
    <source>
        <strain evidence="6">LMG 31809</strain>
    </source>
</reference>
<dbReference type="InterPro" id="IPR012338">
    <property type="entry name" value="Beta-lactam/transpept-like"/>
</dbReference>
<comment type="subcellular location">
    <subcellularLocation>
        <location evidence="1">Membrane</location>
    </subcellularLocation>
</comment>
<reference evidence="6" key="2">
    <citation type="journal article" date="2023" name="Syst. Appl. Microbiol.">
        <title>Govania unica gen. nov., sp. nov., a rare biosphere bacterium that represents a novel family in the class Alphaproteobacteria.</title>
        <authorList>
            <person name="Vandamme P."/>
            <person name="Peeters C."/>
            <person name="Hettiarachchi A."/>
            <person name="Cnockaert M."/>
            <person name="Carlier A."/>
        </authorList>
    </citation>
    <scope>NUCLEOTIDE SEQUENCE</scope>
    <source>
        <strain evidence="6">LMG 31809</strain>
    </source>
</reference>
<dbReference type="GO" id="GO:0004180">
    <property type="term" value="F:carboxypeptidase activity"/>
    <property type="evidence" value="ECO:0007669"/>
    <property type="project" value="UniProtKB-KW"/>
</dbReference>
<evidence type="ECO:0000256" key="3">
    <source>
        <dbReference type="ARBA" id="ARBA00023136"/>
    </source>
</evidence>
<dbReference type="InterPro" id="IPR001460">
    <property type="entry name" value="PCN-bd_Tpept"/>
</dbReference>
<proteinExistence type="predicted"/>
<dbReference type="Pfam" id="PF03717">
    <property type="entry name" value="PBP_dimer"/>
    <property type="match status" value="1"/>
</dbReference>
<protein>
    <submittedName>
        <fullName evidence="6">Penicillin-binding protein 2</fullName>
    </submittedName>
</protein>
<evidence type="ECO:0000313" key="6">
    <source>
        <dbReference type="EMBL" id="MDA5195072.1"/>
    </source>
</evidence>
<evidence type="ECO:0000259" key="5">
    <source>
        <dbReference type="Pfam" id="PF03717"/>
    </source>
</evidence>
<keyword evidence="2" id="KW-0378">Hydrolase</keyword>
<dbReference type="Gene3D" id="3.40.710.10">
    <property type="entry name" value="DD-peptidase/beta-lactamase superfamily"/>
    <property type="match status" value="1"/>
</dbReference>
<dbReference type="Gene3D" id="3.90.1310.10">
    <property type="entry name" value="Penicillin-binding protein 2a (Domain 2)"/>
    <property type="match status" value="1"/>
</dbReference>
<feature type="domain" description="Penicillin-binding protein dimerisation" evidence="5">
    <location>
        <begin position="50"/>
        <end position="157"/>
    </location>
</feature>
<dbReference type="GO" id="GO:0008658">
    <property type="term" value="F:penicillin binding"/>
    <property type="evidence" value="ECO:0007669"/>
    <property type="project" value="InterPro"/>
</dbReference>
<dbReference type="PANTHER" id="PTHR30627">
    <property type="entry name" value="PEPTIDOGLYCAN D,D-TRANSPEPTIDASE"/>
    <property type="match status" value="1"/>
</dbReference>
<dbReference type="SUPFAM" id="SSF56519">
    <property type="entry name" value="Penicillin binding protein dimerisation domain"/>
    <property type="match status" value="1"/>
</dbReference>
<dbReference type="InterPro" id="IPR036138">
    <property type="entry name" value="PBP_dimer_sf"/>
</dbReference>
<name>A0A9X3U0M1_9PROT</name>
<evidence type="ECO:0000313" key="7">
    <source>
        <dbReference type="Proteomes" id="UP001141619"/>
    </source>
</evidence>
<evidence type="ECO:0000256" key="1">
    <source>
        <dbReference type="ARBA" id="ARBA00004370"/>
    </source>
</evidence>
<keyword evidence="3" id="KW-0472">Membrane</keyword>
<dbReference type="AlphaFoldDB" id="A0A9X3U0M1"/>
<feature type="domain" description="Penicillin-binding protein transpeptidase" evidence="4">
    <location>
        <begin position="213"/>
        <end position="499"/>
    </location>
</feature>
<dbReference type="InterPro" id="IPR050515">
    <property type="entry name" value="Beta-lactam/transpept"/>
</dbReference>
<keyword evidence="7" id="KW-1185">Reference proteome</keyword>
<accession>A0A9X3U0M1</accession>
<dbReference type="SUPFAM" id="SSF56601">
    <property type="entry name" value="beta-lactamase/transpeptidase-like"/>
    <property type="match status" value="1"/>
</dbReference>
<keyword evidence="2" id="KW-0121">Carboxypeptidase</keyword>
<evidence type="ECO:0000256" key="2">
    <source>
        <dbReference type="ARBA" id="ARBA00022645"/>
    </source>
</evidence>
<dbReference type="EMBL" id="JANWOI010000005">
    <property type="protein sequence ID" value="MDA5195072.1"/>
    <property type="molecule type" value="Genomic_DNA"/>
</dbReference>
<keyword evidence="2" id="KW-0645">Protease</keyword>
<organism evidence="6 7">
    <name type="scientific">Govanella unica</name>
    <dbReference type="NCBI Taxonomy" id="2975056"/>
    <lineage>
        <taxon>Bacteria</taxon>
        <taxon>Pseudomonadati</taxon>
        <taxon>Pseudomonadota</taxon>
        <taxon>Alphaproteobacteria</taxon>
        <taxon>Emcibacterales</taxon>
        <taxon>Govanellaceae</taxon>
        <taxon>Govanella</taxon>
    </lineage>
</organism>
<dbReference type="Proteomes" id="UP001141619">
    <property type="component" value="Unassembled WGS sequence"/>
</dbReference>
<dbReference type="InterPro" id="IPR005311">
    <property type="entry name" value="PBP_dimer"/>
</dbReference>
<dbReference type="GO" id="GO:0005886">
    <property type="term" value="C:plasma membrane"/>
    <property type="evidence" value="ECO:0007669"/>
    <property type="project" value="TreeGrafter"/>
</dbReference>
<gene>
    <name evidence="6" type="ORF">NYP16_14055</name>
</gene>
<dbReference type="PANTHER" id="PTHR30627:SF1">
    <property type="entry name" value="PEPTIDOGLYCAN D,D-TRANSPEPTIDASE FTSI"/>
    <property type="match status" value="1"/>
</dbReference>
<sequence length="551" mass="59527">MEVARNRTLVAVAIFGIGLAVLGLRLFDLGFIERVVETSPAGQRRGVTLAARADIVDRNGIVLATNLSTASLYADQKRVIDPEEAADKLVMALPGLNRSELATKLRGEGRFVWIKRNLTPEEQWRVNNLGIPGLAFEMEDRRVYPHGRLASHILGFVDIDGNGLAGTERYFNKRLGDPAHVQEPLKLAVDFRVQHVLHEELENVVRTFSAVGGAGVVLDARSGEVLAMVSLPDYDPNVAGSANQITLFNRAVQGVYELGSGLKTFTVAMALDSGVAKLNSSYDATRPLQISRFRIHDDHPKARWLSLPEVFMYSSNIGSARMGLDLGTARQRQYLGQLGLLNKPKIELFEAASPLVPNPWGEISTMTVAFGHGLAITPLHLASGMGAVVNGGRLIPATLLADSAGNRKPDEIRRIVSPETSETMRRLLRLVVLSGTGSKANVPGFEVGGKTGTAEKPGAGGYKRNALISSFVGAFPMDNPRYVVMAIVDEPKGTKETYGFASGGWTAAPAVARIITRIAPMLGVAPREHEDQQQLRQALLMPVIDSKAGDH</sequence>